<organism evidence="1">
    <name type="scientific">Oryza punctata</name>
    <name type="common">Red rice</name>
    <dbReference type="NCBI Taxonomy" id="4537"/>
    <lineage>
        <taxon>Eukaryota</taxon>
        <taxon>Viridiplantae</taxon>
        <taxon>Streptophyta</taxon>
        <taxon>Embryophyta</taxon>
        <taxon>Tracheophyta</taxon>
        <taxon>Spermatophyta</taxon>
        <taxon>Magnoliopsida</taxon>
        <taxon>Liliopsida</taxon>
        <taxon>Poales</taxon>
        <taxon>Poaceae</taxon>
        <taxon>BOP clade</taxon>
        <taxon>Oryzoideae</taxon>
        <taxon>Oryzeae</taxon>
        <taxon>Oryzinae</taxon>
        <taxon>Oryza</taxon>
    </lineage>
</organism>
<keyword evidence="2" id="KW-1185">Reference proteome</keyword>
<proteinExistence type="predicted"/>
<protein>
    <submittedName>
        <fullName evidence="1">Uncharacterized protein</fullName>
    </submittedName>
</protein>
<dbReference type="AlphaFoldDB" id="A0A0E0ME51"/>
<evidence type="ECO:0000313" key="2">
    <source>
        <dbReference type="Proteomes" id="UP000026962"/>
    </source>
</evidence>
<reference evidence="1" key="2">
    <citation type="submission" date="2018-05" db="EMBL/GenBank/DDBJ databases">
        <title>OpunRS2 (Oryza punctata Reference Sequence Version 2).</title>
        <authorList>
            <person name="Zhang J."/>
            <person name="Kudrna D."/>
            <person name="Lee S."/>
            <person name="Talag J."/>
            <person name="Welchert J."/>
            <person name="Wing R.A."/>
        </authorList>
    </citation>
    <scope>NUCLEOTIDE SEQUENCE [LARGE SCALE GENOMIC DNA]</scope>
</reference>
<reference evidence="1" key="1">
    <citation type="submission" date="2015-04" db="UniProtKB">
        <authorList>
            <consortium name="EnsemblPlants"/>
        </authorList>
    </citation>
    <scope>IDENTIFICATION</scope>
</reference>
<sequence length="160" mass="17589">MAPTRVAMLDRVRLPTRICFHLGSLQFIVDESGRLAQVSPDVIRCVGATRFALGTEFHFGSIDFITTNINIIELTVLSTMPTSSPLLSQAQELVWDHSAPFGVKNATVVVTEHLVVIGEHIAACRKTTQACLTPCHQTRVPRELGPCWVGFLNETGYSIQ</sequence>
<dbReference type="Gramene" id="OPUNC11G07530.1">
    <property type="protein sequence ID" value="OPUNC11G07530.1"/>
    <property type="gene ID" value="OPUNC11G07530"/>
</dbReference>
<evidence type="ECO:0000313" key="1">
    <source>
        <dbReference type="EnsemblPlants" id="OPUNC11G07530.1"/>
    </source>
</evidence>
<dbReference type="EnsemblPlants" id="OPUNC11G07530.1">
    <property type="protein sequence ID" value="OPUNC11G07530.1"/>
    <property type="gene ID" value="OPUNC11G07530"/>
</dbReference>
<name>A0A0E0ME51_ORYPU</name>
<dbReference type="HOGENOM" id="CLU_116934_0_0_1"/>
<dbReference type="Proteomes" id="UP000026962">
    <property type="component" value="Chromosome 11"/>
</dbReference>
<accession>A0A0E0ME51</accession>